<dbReference type="InterPro" id="IPR001810">
    <property type="entry name" value="F-box_dom"/>
</dbReference>
<keyword evidence="3" id="KW-1185">Reference proteome</keyword>
<feature type="domain" description="F-box" evidence="1">
    <location>
        <begin position="10"/>
        <end position="59"/>
    </location>
</feature>
<protein>
    <recommendedName>
        <fullName evidence="1">F-box domain-containing protein</fullName>
    </recommendedName>
</protein>
<dbReference type="PANTHER" id="PTHR38926">
    <property type="entry name" value="F-BOX DOMAIN CONTAINING PROTEIN, EXPRESSED"/>
    <property type="match status" value="1"/>
</dbReference>
<evidence type="ECO:0000313" key="2">
    <source>
        <dbReference type="EMBL" id="KAJ7757768.1"/>
    </source>
</evidence>
<sequence length="414" mass="46347">MDLSMVPAMRRLPSEIFSEIFIHCLGEEDGCKPRVVAGVCKRWRGVALSTPRLWCRIYLHEEEIRAQSLYSLVSLQLERSGQVPLSVVFSDPSDDTSILRLLLTSSHRWQSLDLDLAFRQHEVIRASPNSFPMLKHLIICITPSLDLGNLSRSLPVLEELTLSWPPSPIPPKFPWAGLTKCTLFHCSSSVVLNVLRSSSAMTELLLYRCYCLTQVDPHLTTITSNIRSLKISRCTGTFTHDLVGHLAAPNLRELVIDDFRDDSVITQLTSLLAGSSGSITHLTLCGVKLSEPELIPVLQLADTLEHFEISWPWDVHSNTLMEALTILPGKRLHPLLPSLRALCITGGLSCSDDSLLTMLQSRVPGLRQVELYYAGRTFFFDRHLDGLRRAGMEITVHLEGPHGPYVDQSIEQEP</sequence>
<evidence type="ECO:0000313" key="3">
    <source>
        <dbReference type="Proteomes" id="UP001215280"/>
    </source>
</evidence>
<dbReference type="Pfam" id="PF12937">
    <property type="entry name" value="F-box-like"/>
    <property type="match status" value="1"/>
</dbReference>
<gene>
    <name evidence="2" type="ORF">DFH07DRAFT_819276</name>
</gene>
<dbReference type="SUPFAM" id="SSF81383">
    <property type="entry name" value="F-box domain"/>
    <property type="match status" value="1"/>
</dbReference>
<dbReference type="InterPro" id="IPR032675">
    <property type="entry name" value="LRR_dom_sf"/>
</dbReference>
<dbReference type="Gene3D" id="3.80.10.10">
    <property type="entry name" value="Ribonuclease Inhibitor"/>
    <property type="match status" value="1"/>
</dbReference>
<dbReference type="InterPro" id="IPR036047">
    <property type="entry name" value="F-box-like_dom_sf"/>
</dbReference>
<dbReference type="Proteomes" id="UP001215280">
    <property type="component" value="Unassembled WGS sequence"/>
</dbReference>
<dbReference type="EMBL" id="JARJLG010000057">
    <property type="protein sequence ID" value="KAJ7757768.1"/>
    <property type="molecule type" value="Genomic_DNA"/>
</dbReference>
<comment type="caution">
    <text evidence="2">The sequence shown here is derived from an EMBL/GenBank/DDBJ whole genome shotgun (WGS) entry which is preliminary data.</text>
</comment>
<dbReference type="AlphaFoldDB" id="A0AAD7J9A4"/>
<dbReference type="SUPFAM" id="SSF52047">
    <property type="entry name" value="RNI-like"/>
    <property type="match status" value="1"/>
</dbReference>
<dbReference type="PANTHER" id="PTHR38926:SF72">
    <property type="entry name" value="IM:7136021-RELATED"/>
    <property type="match status" value="1"/>
</dbReference>
<accession>A0AAD7J9A4</accession>
<evidence type="ECO:0000259" key="1">
    <source>
        <dbReference type="Pfam" id="PF12937"/>
    </source>
</evidence>
<name>A0AAD7J9A4_9AGAR</name>
<dbReference type="Gene3D" id="1.20.1280.50">
    <property type="match status" value="1"/>
</dbReference>
<organism evidence="2 3">
    <name type="scientific">Mycena maculata</name>
    <dbReference type="NCBI Taxonomy" id="230809"/>
    <lineage>
        <taxon>Eukaryota</taxon>
        <taxon>Fungi</taxon>
        <taxon>Dikarya</taxon>
        <taxon>Basidiomycota</taxon>
        <taxon>Agaricomycotina</taxon>
        <taxon>Agaricomycetes</taxon>
        <taxon>Agaricomycetidae</taxon>
        <taxon>Agaricales</taxon>
        <taxon>Marasmiineae</taxon>
        <taxon>Mycenaceae</taxon>
        <taxon>Mycena</taxon>
    </lineage>
</organism>
<reference evidence="2" key="1">
    <citation type="submission" date="2023-03" db="EMBL/GenBank/DDBJ databases">
        <title>Massive genome expansion in bonnet fungi (Mycena s.s.) driven by repeated elements and novel gene families across ecological guilds.</title>
        <authorList>
            <consortium name="Lawrence Berkeley National Laboratory"/>
            <person name="Harder C.B."/>
            <person name="Miyauchi S."/>
            <person name="Viragh M."/>
            <person name="Kuo A."/>
            <person name="Thoen E."/>
            <person name="Andreopoulos B."/>
            <person name="Lu D."/>
            <person name="Skrede I."/>
            <person name="Drula E."/>
            <person name="Henrissat B."/>
            <person name="Morin E."/>
            <person name="Kohler A."/>
            <person name="Barry K."/>
            <person name="LaButti K."/>
            <person name="Morin E."/>
            <person name="Salamov A."/>
            <person name="Lipzen A."/>
            <person name="Mereny Z."/>
            <person name="Hegedus B."/>
            <person name="Baldrian P."/>
            <person name="Stursova M."/>
            <person name="Weitz H."/>
            <person name="Taylor A."/>
            <person name="Grigoriev I.V."/>
            <person name="Nagy L.G."/>
            <person name="Martin F."/>
            <person name="Kauserud H."/>
        </authorList>
    </citation>
    <scope>NUCLEOTIDE SEQUENCE</scope>
    <source>
        <strain evidence="2">CBHHK188m</strain>
    </source>
</reference>
<proteinExistence type="predicted"/>